<keyword evidence="2" id="KW-1185">Reference proteome</keyword>
<proteinExistence type="predicted"/>
<accession>A0A7S5REX6</accession>
<dbReference type="EMBL" id="MN988532">
    <property type="protein sequence ID" value="QIG73600.1"/>
    <property type="molecule type" value="Genomic_DNA"/>
</dbReference>
<reference evidence="1 2" key="1">
    <citation type="submission" date="2020-01" db="EMBL/GenBank/DDBJ databases">
        <title>Patterns of diversity and host range of bacteriophage communities associated with bean-nodulatin bacteria.</title>
        <authorList>
            <person name="Vann Cauwenberghe J."/>
            <person name="Santamaria R.I."/>
            <person name="Bustos P."/>
            <person name="Juarez S."/>
            <person name="Gonzalez V."/>
        </authorList>
    </citation>
    <scope>NUCLEOTIDE SEQUENCE [LARGE SCALE GENOMIC DNA]</scope>
    <source>
        <strain evidence="2">RHph</strain>
    </source>
</reference>
<protein>
    <submittedName>
        <fullName evidence="1">Uncharacterized protein</fullName>
    </submittedName>
</protein>
<gene>
    <name evidence="1" type="ORF">EVC04_163</name>
</gene>
<evidence type="ECO:0000313" key="1">
    <source>
        <dbReference type="EMBL" id="QIG73600.1"/>
    </source>
</evidence>
<sequence>MPTPFTVEEQNGQFMNIDNCKSYASEENLIKAINKLGLCKELDRFIVVCNRKGRYTAIFSYQCERFANGGYIAFYSQYGFMCM</sequence>
<dbReference type="Proteomes" id="UP000615696">
    <property type="component" value="Segment"/>
</dbReference>
<evidence type="ECO:0000313" key="2">
    <source>
        <dbReference type="Proteomes" id="UP000615696"/>
    </source>
</evidence>
<name>A0A7S5REX6_9CAUD</name>
<organism evidence="1 2">
    <name type="scientific">Rhizobium phage RHph_I1_9</name>
    <dbReference type="NCBI Taxonomy" id="2509729"/>
    <lineage>
        <taxon>Viruses</taxon>
        <taxon>Duplodnaviria</taxon>
        <taxon>Heunggongvirae</taxon>
        <taxon>Uroviricota</taxon>
        <taxon>Caudoviricetes</taxon>
        <taxon>Pootjesviridae</taxon>
        <taxon>Staniewskivirinae</taxon>
        <taxon>Trinifflemingvirus</taxon>
        <taxon>Trinifflemingvirus I19</taxon>
    </lineage>
</organism>